<protein>
    <submittedName>
        <fullName evidence="1">Uncharacterized protein</fullName>
    </submittedName>
</protein>
<evidence type="ECO:0000313" key="1">
    <source>
        <dbReference type="EMBL" id="BAN24645.1"/>
    </source>
</evidence>
<organism evidence="1 2">
    <name type="scientific">Caballeronia insecticola</name>
    <dbReference type="NCBI Taxonomy" id="758793"/>
    <lineage>
        <taxon>Bacteria</taxon>
        <taxon>Pseudomonadati</taxon>
        <taxon>Pseudomonadota</taxon>
        <taxon>Betaproteobacteria</taxon>
        <taxon>Burkholderiales</taxon>
        <taxon>Burkholderiaceae</taxon>
        <taxon>Caballeronia</taxon>
    </lineage>
</organism>
<reference evidence="1 2" key="1">
    <citation type="journal article" date="2013" name="Genome Announc.">
        <title>Complete Genome Sequence of Burkholderia sp. Strain RPE64, Bacterial Symbiont of the Bean Bug Riptortus pedestris.</title>
        <authorList>
            <person name="Shibata T.F."/>
            <person name="Maeda T."/>
            <person name="Nikoh N."/>
            <person name="Yamaguchi K."/>
            <person name="Oshima K."/>
            <person name="Hattori M."/>
            <person name="Nishiyama T."/>
            <person name="Hasebe M."/>
            <person name="Fukatsu T."/>
            <person name="Kikuchi Y."/>
            <person name="Shigenobu S."/>
        </authorList>
    </citation>
    <scope>NUCLEOTIDE SEQUENCE [LARGE SCALE GENOMIC DNA]</scope>
</reference>
<gene>
    <name evidence="1" type="ORF">BRPE64_ACDS28910</name>
</gene>
<reference evidence="1 2" key="2">
    <citation type="journal article" date="2018" name="Int. J. Syst. Evol. Microbiol.">
        <title>Burkholderia insecticola sp. nov., a gut symbiotic bacterium of the bean bug Riptortus pedestris.</title>
        <authorList>
            <person name="Takeshita K."/>
            <person name="Tamaki H."/>
            <person name="Ohbayashi T."/>
            <person name="Meng X.-Y."/>
            <person name="Sone T."/>
            <person name="Mitani Y."/>
            <person name="Peeters C."/>
            <person name="Kikuchi Y."/>
            <person name="Vandamme P."/>
        </authorList>
    </citation>
    <scope>NUCLEOTIDE SEQUENCE [LARGE SCALE GENOMIC DNA]</scope>
    <source>
        <strain evidence="1">RPE64</strain>
    </source>
</reference>
<dbReference type="RefSeq" id="WP_016346779.1">
    <property type="nucleotide sequence ID" value="NC_021287.1"/>
</dbReference>
<keyword evidence="2" id="KW-1185">Reference proteome</keyword>
<dbReference type="AlphaFoldDB" id="R4WUH1"/>
<sequence length="99" mass="10632">MQTVEEARQQQLLNIIDMAGARLRSMFATIVQSAERAAAGHQVEADLRLVGADIVQIHDWMSSQLAEAMSDTPLASASGAAQIVAMGIPEPIEISHVKH</sequence>
<dbReference type="HOGENOM" id="CLU_2314888_0_0_4"/>
<proteinExistence type="predicted"/>
<dbReference type="Proteomes" id="UP000013966">
    <property type="component" value="Chromosome 1"/>
</dbReference>
<dbReference type="PATRIC" id="fig|758793.3.peg.2897"/>
<evidence type="ECO:0000313" key="2">
    <source>
        <dbReference type="Proteomes" id="UP000013966"/>
    </source>
</evidence>
<name>R4WUH1_9BURK</name>
<dbReference type="KEGG" id="buo:BRPE64_ACDS28910"/>
<dbReference type="EMBL" id="AP013058">
    <property type="protein sequence ID" value="BAN24645.1"/>
    <property type="molecule type" value="Genomic_DNA"/>
</dbReference>
<accession>R4WUH1</accession>